<name>A0ABW3SMS5_9BACT</name>
<proteinExistence type="predicted"/>
<evidence type="ECO:0000313" key="2">
    <source>
        <dbReference type="Proteomes" id="UP001597094"/>
    </source>
</evidence>
<organism evidence="1 2">
    <name type="scientific">Pontibacter rugosus</name>
    <dbReference type="NCBI Taxonomy" id="1745966"/>
    <lineage>
        <taxon>Bacteria</taxon>
        <taxon>Pseudomonadati</taxon>
        <taxon>Bacteroidota</taxon>
        <taxon>Cytophagia</taxon>
        <taxon>Cytophagales</taxon>
        <taxon>Hymenobacteraceae</taxon>
        <taxon>Pontibacter</taxon>
    </lineage>
</organism>
<protein>
    <recommendedName>
        <fullName evidence="3">STAS/SEC14 domain-containing protein</fullName>
    </recommendedName>
</protein>
<accession>A0ABW3SMS5</accession>
<dbReference type="RefSeq" id="WP_377525433.1">
    <property type="nucleotide sequence ID" value="NZ_JBHTLD010000055.1"/>
</dbReference>
<sequence length="142" mass="16171">MYKTSEHTAPETANIMVAQNKSYELLYSSAEKRIYLAIKGFWKNTSVAPDYLEDLQKTIDLTVPGFSVLLDLRNMITHPQKVMCLHVEAHKLLMDAGLKIAASIEPDDHIFALQIDDMVNKSQLPLSRFTSYNQAEAWIKNQ</sequence>
<gene>
    <name evidence="1" type="ORF">ACFQ2O_08145</name>
</gene>
<dbReference type="EMBL" id="JBHTLD010000055">
    <property type="protein sequence ID" value="MFD1186169.1"/>
    <property type="molecule type" value="Genomic_DNA"/>
</dbReference>
<comment type="caution">
    <text evidence="1">The sequence shown here is derived from an EMBL/GenBank/DDBJ whole genome shotgun (WGS) entry which is preliminary data.</text>
</comment>
<keyword evidence="2" id="KW-1185">Reference proteome</keyword>
<evidence type="ECO:0008006" key="3">
    <source>
        <dbReference type="Google" id="ProtNLM"/>
    </source>
</evidence>
<dbReference type="Proteomes" id="UP001597094">
    <property type="component" value="Unassembled WGS sequence"/>
</dbReference>
<evidence type="ECO:0000313" key="1">
    <source>
        <dbReference type="EMBL" id="MFD1186169.1"/>
    </source>
</evidence>
<reference evidence="2" key="1">
    <citation type="journal article" date="2019" name="Int. J. Syst. Evol. Microbiol.">
        <title>The Global Catalogue of Microorganisms (GCM) 10K type strain sequencing project: providing services to taxonomists for standard genome sequencing and annotation.</title>
        <authorList>
            <consortium name="The Broad Institute Genomics Platform"/>
            <consortium name="The Broad Institute Genome Sequencing Center for Infectious Disease"/>
            <person name="Wu L."/>
            <person name="Ma J."/>
        </authorList>
    </citation>
    <scope>NUCLEOTIDE SEQUENCE [LARGE SCALE GENOMIC DNA]</scope>
    <source>
        <strain evidence="2">JCM 31319</strain>
    </source>
</reference>